<sequence>MTVSLIKNERFKGLSSRCQKRISQTKIKRKFLTIEESMNSAKSLGTYLVINQTNFTLNLKN</sequence>
<dbReference type="AlphaFoldDB" id="A0A3M7PWU2"/>
<organism evidence="1 2">
    <name type="scientific">Brachionus plicatilis</name>
    <name type="common">Marine rotifer</name>
    <name type="synonym">Brachionus muelleri</name>
    <dbReference type="NCBI Taxonomy" id="10195"/>
    <lineage>
        <taxon>Eukaryota</taxon>
        <taxon>Metazoa</taxon>
        <taxon>Spiralia</taxon>
        <taxon>Gnathifera</taxon>
        <taxon>Rotifera</taxon>
        <taxon>Eurotatoria</taxon>
        <taxon>Monogononta</taxon>
        <taxon>Pseudotrocha</taxon>
        <taxon>Ploima</taxon>
        <taxon>Brachionidae</taxon>
        <taxon>Brachionus</taxon>
    </lineage>
</organism>
<comment type="caution">
    <text evidence="1">The sequence shown here is derived from an EMBL/GenBank/DDBJ whole genome shotgun (WGS) entry which is preliminary data.</text>
</comment>
<protein>
    <submittedName>
        <fullName evidence="1">Uncharacterized protein</fullName>
    </submittedName>
</protein>
<accession>A0A3M7PWU2</accession>
<evidence type="ECO:0000313" key="2">
    <source>
        <dbReference type="Proteomes" id="UP000276133"/>
    </source>
</evidence>
<dbReference type="EMBL" id="REGN01008404">
    <property type="protein sequence ID" value="RNA03662.1"/>
    <property type="molecule type" value="Genomic_DNA"/>
</dbReference>
<keyword evidence="2" id="KW-1185">Reference proteome</keyword>
<dbReference type="Proteomes" id="UP000276133">
    <property type="component" value="Unassembled WGS sequence"/>
</dbReference>
<proteinExistence type="predicted"/>
<evidence type="ECO:0000313" key="1">
    <source>
        <dbReference type="EMBL" id="RNA03662.1"/>
    </source>
</evidence>
<reference evidence="1 2" key="1">
    <citation type="journal article" date="2018" name="Sci. Rep.">
        <title>Genomic signatures of local adaptation to the degree of environmental predictability in rotifers.</title>
        <authorList>
            <person name="Franch-Gras L."/>
            <person name="Hahn C."/>
            <person name="Garcia-Roger E.M."/>
            <person name="Carmona M.J."/>
            <person name="Serra M."/>
            <person name="Gomez A."/>
        </authorList>
    </citation>
    <scope>NUCLEOTIDE SEQUENCE [LARGE SCALE GENOMIC DNA]</scope>
    <source>
        <strain evidence="1">HYR1</strain>
    </source>
</reference>
<gene>
    <name evidence="1" type="ORF">BpHYR1_049313</name>
</gene>
<name>A0A3M7PWU2_BRAPC</name>